<dbReference type="InterPro" id="IPR027417">
    <property type="entry name" value="P-loop_NTPase"/>
</dbReference>
<dbReference type="InterPro" id="IPR014001">
    <property type="entry name" value="Helicase_ATP-bd"/>
</dbReference>
<dbReference type="GO" id="GO:0005737">
    <property type="term" value="C:cytoplasm"/>
    <property type="evidence" value="ECO:0007669"/>
    <property type="project" value="UniProtKB-SubCell"/>
</dbReference>
<evidence type="ECO:0000259" key="17">
    <source>
        <dbReference type="PROSITE" id="PS51194"/>
    </source>
</evidence>
<evidence type="ECO:0000256" key="14">
    <source>
        <dbReference type="SAM" id="Coils"/>
    </source>
</evidence>
<dbReference type="PANTHER" id="PTHR24029">
    <property type="entry name" value="UVRABC SYSTEM PROTEIN B"/>
    <property type="match status" value="1"/>
</dbReference>
<dbReference type="Gene3D" id="4.10.860.10">
    <property type="entry name" value="UVR domain"/>
    <property type="match status" value="1"/>
</dbReference>
<name>A0A9X7Y6K1_LACJH</name>
<dbReference type="InterPro" id="IPR001943">
    <property type="entry name" value="UVR_dom"/>
</dbReference>
<evidence type="ECO:0000259" key="16">
    <source>
        <dbReference type="PROSITE" id="PS51192"/>
    </source>
</evidence>
<comment type="function">
    <text evidence="12">The UvrABC repair system catalyzes the recognition and processing of DNA lesions. A damage recognition complex composed of 2 UvrA and 2 UvrB subunits scans DNA for abnormalities. Upon binding of the UvrA(2)B(2) complex to a putative damaged site, the DNA wraps around one UvrB monomer. DNA wrap is dependent on ATP binding by UvrB and probably causes local melting of the DNA helix, facilitating insertion of UvrB beta-hairpin between the DNA strands. Then UvrB probes one DNA strand for the presence of a lesion. If a lesion is found the UvrA subunits dissociate and the UvrB-DNA preincision complex is formed. This complex is subsequently bound by UvrC and the second UvrB is released. If no lesion is found, the DNA wraps around the other UvrB subunit that will check the other stand for damage.</text>
</comment>
<dbReference type="Gene3D" id="3.40.50.300">
    <property type="entry name" value="P-loop containing nucleotide triphosphate hydrolases"/>
    <property type="match status" value="3"/>
</dbReference>
<dbReference type="HAMAP" id="MF_00204">
    <property type="entry name" value="UvrB"/>
    <property type="match status" value="1"/>
</dbReference>
<dbReference type="GO" id="GO:0009381">
    <property type="term" value="F:excinuclease ABC activity"/>
    <property type="evidence" value="ECO:0007669"/>
    <property type="project" value="UniProtKB-UniRule"/>
</dbReference>
<comment type="domain">
    <text evidence="12">The beta-hairpin motif is involved in DNA binding.</text>
</comment>
<proteinExistence type="inferred from homology"/>
<feature type="domain" description="UVR" evidence="15">
    <location>
        <begin position="630"/>
        <end position="665"/>
    </location>
</feature>
<sequence length="671" mass="76988">MIRRQKNKKFELVSKFQPAGDQEQAIKKLTDGFEQGEKAQILEGATGTGKTFTMANVIAKLNKPTLVISHNKTLVGQLYGEFKEFFPKNAVDYFVSYYDYYQPEAYVPQSDTYIEKDSSINDEIDQLRHKTTSDLMSRNDVIVVASVSCIYGLGDPREYAASVVSLSEGQEISRDVLLRDLVNIQYDRNDIDFQRGRFRVRGDVVEIFPAGYSDHAFRIEFFGDEIDRIVEVDSLTGEVIGEREQVSIFPATHFVTNEQIMERALASIKDEMNIQVKKFEGEGKLLEAQRIKQRTTYDMEMMSEVGYTNGIENYSRHMEGRKAGQPPHTLLDFFPDDFLILIDESHATMPELKAMYNGDRARKQTLIDYGFRLPSALDNRPLKLEEFEKHVNQIMYVSATPGDYELNQTDHKVEQIIRPTGLLDPEIEVRPIKGQIDDLVGEVNKRIERDERVFVTTLTKKMAEDLTDYLKDLGIKVRYLHSDIKTLERLEIIRDLRLGKFDVLIGINLLREGIDVPEVSLVAILDADKEGFLRSTRPLVQTIGRAARNSNGKVIMYADSITDSMREAIDATERRRSLQMKFNKEHGITPKTIVKPIRDVISITKDSEDKENKESFADLNFDELTKKQKQNMIKTLTAQMREAAKKLDFEEAANLRDAIMDLKKQVHEKKK</sequence>
<gene>
    <name evidence="12 18" type="primary">uvrB</name>
    <name evidence="18" type="ORF">GTO82_06585</name>
</gene>
<evidence type="ECO:0000313" key="19">
    <source>
        <dbReference type="Proteomes" id="UP000510788"/>
    </source>
</evidence>
<keyword evidence="9 12" id="KW-0234">DNA repair</keyword>
<dbReference type="PROSITE" id="PS51192">
    <property type="entry name" value="HELICASE_ATP_BIND_1"/>
    <property type="match status" value="1"/>
</dbReference>
<keyword evidence="4 12" id="KW-0547">Nucleotide-binding</keyword>
<evidence type="ECO:0000256" key="9">
    <source>
        <dbReference type="ARBA" id="ARBA00023204"/>
    </source>
</evidence>
<dbReference type="InterPro" id="IPR006935">
    <property type="entry name" value="Helicase/UvrB_N"/>
</dbReference>
<dbReference type="InterPro" id="IPR004807">
    <property type="entry name" value="UvrB"/>
</dbReference>
<dbReference type="GO" id="GO:0006289">
    <property type="term" value="P:nucleotide-excision repair"/>
    <property type="evidence" value="ECO:0007669"/>
    <property type="project" value="UniProtKB-UniRule"/>
</dbReference>
<dbReference type="PROSITE" id="PS50151">
    <property type="entry name" value="UVR"/>
    <property type="match status" value="1"/>
</dbReference>
<dbReference type="NCBIfam" id="NF003673">
    <property type="entry name" value="PRK05298.1"/>
    <property type="match status" value="1"/>
</dbReference>
<evidence type="ECO:0000256" key="6">
    <source>
        <dbReference type="ARBA" id="ARBA00022769"/>
    </source>
</evidence>
<dbReference type="InterPro" id="IPR041471">
    <property type="entry name" value="UvrB_inter"/>
</dbReference>
<organism evidence="18 19">
    <name type="scientific">Lactobacillus johnsonii</name>
    <dbReference type="NCBI Taxonomy" id="33959"/>
    <lineage>
        <taxon>Bacteria</taxon>
        <taxon>Bacillati</taxon>
        <taxon>Bacillota</taxon>
        <taxon>Bacilli</taxon>
        <taxon>Lactobacillales</taxon>
        <taxon>Lactobacillaceae</taxon>
        <taxon>Lactobacillus</taxon>
    </lineage>
</organism>
<evidence type="ECO:0000256" key="8">
    <source>
        <dbReference type="ARBA" id="ARBA00022881"/>
    </source>
</evidence>
<keyword evidence="12 13" id="KW-0742">SOS response</keyword>
<dbReference type="GO" id="GO:0009432">
    <property type="term" value="P:SOS response"/>
    <property type="evidence" value="ECO:0007669"/>
    <property type="project" value="UniProtKB-UniRule"/>
</dbReference>
<protein>
    <recommendedName>
        <fullName evidence="11 12">UvrABC system protein B</fullName>
        <shortName evidence="12">Protein UvrB</shortName>
    </recommendedName>
    <alternativeName>
        <fullName evidence="12">Excinuclease ABC subunit B</fullName>
    </alternativeName>
</protein>
<keyword evidence="7 12" id="KW-0067">ATP-binding</keyword>
<feature type="short sequence motif" description="Beta-hairpin" evidence="12">
    <location>
        <begin position="97"/>
        <end position="120"/>
    </location>
</feature>
<dbReference type="InterPro" id="IPR001650">
    <property type="entry name" value="Helicase_C-like"/>
</dbReference>
<evidence type="ECO:0000256" key="10">
    <source>
        <dbReference type="ARBA" id="ARBA00026033"/>
    </source>
</evidence>
<dbReference type="InterPro" id="IPR036876">
    <property type="entry name" value="UVR_dom_sf"/>
</dbReference>
<evidence type="ECO:0000256" key="5">
    <source>
        <dbReference type="ARBA" id="ARBA00022763"/>
    </source>
</evidence>
<dbReference type="CDD" id="cd18790">
    <property type="entry name" value="SF2_C_UvrB"/>
    <property type="match status" value="1"/>
</dbReference>
<dbReference type="PROSITE" id="PS51194">
    <property type="entry name" value="HELICASE_CTER"/>
    <property type="match status" value="1"/>
</dbReference>
<dbReference type="Pfam" id="PF02151">
    <property type="entry name" value="UVR"/>
    <property type="match status" value="1"/>
</dbReference>
<accession>A0A9X7Y6K1</accession>
<dbReference type="Pfam" id="PF12344">
    <property type="entry name" value="UvrB"/>
    <property type="match status" value="1"/>
</dbReference>
<dbReference type="SUPFAM" id="SSF46600">
    <property type="entry name" value="C-terminal UvrC-binding domain of UvrB"/>
    <property type="match status" value="1"/>
</dbReference>
<feature type="domain" description="Helicase ATP-binding" evidence="16">
    <location>
        <begin position="31"/>
        <end position="188"/>
    </location>
</feature>
<dbReference type="GO" id="GO:0009380">
    <property type="term" value="C:excinuclease repair complex"/>
    <property type="evidence" value="ECO:0007669"/>
    <property type="project" value="InterPro"/>
</dbReference>
<evidence type="ECO:0000313" key="18">
    <source>
        <dbReference type="EMBL" id="QLL68521.1"/>
    </source>
</evidence>
<feature type="domain" description="Helicase C-terminal" evidence="17">
    <location>
        <begin position="435"/>
        <end position="601"/>
    </location>
</feature>
<dbReference type="Pfam" id="PF17757">
    <property type="entry name" value="UvrB_inter"/>
    <property type="match status" value="1"/>
</dbReference>
<dbReference type="NCBIfam" id="TIGR00631">
    <property type="entry name" value="uvrb"/>
    <property type="match status" value="1"/>
</dbReference>
<dbReference type="EMBL" id="CP047409">
    <property type="protein sequence ID" value="QLL68521.1"/>
    <property type="molecule type" value="Genomic_DNA"/>
</dbReference>
<dbReference type="GO" id="GO:0016887">
    <property type="term" value="F:ATP hydrolysis activity"/>
    <property type="evidence" value="ECO:0007669"/>
    <property type="project" value="InterPro"/>
</dbReference>
<keyword evidence="3 12" id="KW-0963">Cytoplasm</keyword>
<comment type="subunit">
    <text evidence="10 12 13">Forms a heterotetramer with UvrA during the search for lesions. Interacts with UvrC in an incision complex.</text>
</comment>
<evidence type="ECO:0000256" key="4">
    <source>
        <dbReference type="ARBA" id="ARBA00022741"/>
    </source>
</evidence>
<dbReference type="Pfam" id="PF04851">
    <property type="entry name" value="ResIII"/>
    <property type="match status" value="1"/>
</dbReference>
<dbReference type="SUPFAM" id="SSF52540">
    <property type="entry name" value="P-loop containing nucleoside triphosphate hydrolases"/>
    <property type="match status" value="2"/>
</dbReference>
<evidence type="ECO:0000256" key="3">
    <source>
        <dbReference type="ARBA" id="ARBA00022490"/>
    </source>
</evidence>
<keyword evidence="6 12" id="KW-0228">DNA excision</keyword>
<dbReference type="Pfam" id="PF00271">
    <property type="entry name" value="Helicase_C"/>
    <property type="match status" value="1"/>
</dbReference>
<dbReference type="PANTHER" id="PTHR24029:SF0">
    <property type="entry name" value="UVRABC SYSTEM PROTEIN B"/>
    <property type="match status" value="1"/>
</dbReference>
<reference evidence="18 19" key="1">
    <citation type="submission" date="2020-01" db="EMBL/GenBank/DDBJ databases">
        <title>Complete and circular genome sequences of six lactobacillus isolates from horses.</title>
        <authorList>
            <person name="Hassan H.M."/>
        </authorList>
    </citation>
    <scope>NUCLEOTIDE SEQUENCE [LARGE SCALE GENOMIC DNA]</scope>
    <source>
        <strain evidence="18 19">3DG</strain>
    </source>
</reference>
<dbReference type="Proteomes" id="UP000510788">
    <property type="component" value="Chromosome"/>
</dbReference>
<evidence type="ECO:0000256" key="13">
    <source>
        <dbReference type="RuleBase" id="RU003587"/>
    </source>
</evidence>
<dbReference type="SMART" id="SM00490">
    <property type="entry name" value="HELICc"/>
    <property type="match status" value="1"/>
</dbReference>
<keyword evidence="5 12" id="KW-0227">DNA damage</keyword>
<evidence type="ECO:0000256" key="2">
    <source>
        <dbReference type="ARBA" id="ARBA00008533"/>
    </source>
</evidence>
<dbReference type="SMART" id="SM00487">
    <property type="entry name" value="DEXDc"/>
    <property type="match status" value="1"/>
</dbReference>
<evidence type="ECO:0000256" key="1">
    <source>
        <dbReference type="ARBA" id="ARBA00004496"/>
    </source>
</evidence>
<evidence type="ECO:0000256" key="7">
    <source>
        <dbReference type="ARBA" id="ARBA00022840"/>
    </source>
</evidence>
<keyword evidence="8 12" id="KW-0267">Excision nuclease</keyword>
<feature type="binding site" evidence="12">
    <location>
        <begin position="44"/>
        <end position="51"/>
    </location>
    <ligand>
        <name>ATP</name>
        <dbReference type="ChEBI" id="CHEBI:30616"/>
    </ligand>
</feature>
<comment type="similarity">
    <text evidence="2 12 13">Belongs to the UvrB family.</text>
</comment>
<dbReference type="RefSeq" id="WP_180872956.1">
    <property type="nucleotide sequence ID" value="NZ_CP047409.1"/>
</dbReference>
<dbReference type="InterPro" id="IPR024759">
    <property type="entry name" value="UvrB_YAD/RRR_dom"/>
</dbReference>
<dbReference type="CDD" id="cd17916">
    <property type="entry name" value="DEXHc_UvrB"/>
    <property type="match status" value="1"/>
</dbReference>
<evidence type="ECO:0000256" key="11">
    <source>
        <dbReference type="ARBA" id="ARBA00029504"/>
    </source>
</evidence>
<comment type="subcellular location">
    <subcellularLocation>
        <location evidence="1 12 13">Cytoplasm</location>
    </subcellularLocation>
</comment>
<feature type="coiled-coil region" evidence="14">
    <location>
        <begin position="626"/>
        <end position="653"/>
    </location>
</feature>
<evidence type="ECO:0000259" key="15">
    <source>
        <dbReference type="PROSITE" id="PS50151"/>
    </source>
</evidence>
<dbReference type="GO" id="GO:0005524">
    <property type="term" value="F:ATP binding"/>
    <property type="evidence" value="ECO:0007669"/>
    <property type="project" value="UniProtKB-UniRule"/>
</dbReference>
<keyword evidence="14" id="KW-0175">Coiled coil</keyword>
<evidence type="ECO:0000256" key="12">
    <source>
        <dbReference type="HAMAP-Rule" id="MF_00204"/>
    </source>
</evidence>
<dbReference type="AlphaFoldDB" id="A0A9X7Y6K1"/>
<dbReference type="GO" id="GO:0003677">
    <property type="term" value="F:DNA binding"/>
    <property type="evidence" value="ECO:0007669"/>
    <property type="project" value="UniProtKB-UniRule"/>
</dbReference>